<feature type="transmembrane region" description="Helical" evidence="1">
    <location>
        <begin position="346"/>
        <end position="368"/>
    </location>
</feature>
<feature type="transmembrane region" description="Helical" evidence="1">
    <location>
        <begin position="36"/>
        <end position="57"/>
    </location>
</feature>
<comment type="caution">
    <text evidence="3">The sequence shown here is derived from an EMBL/GenBank/DDBJ whole genome shotgun (WGS) entry which is preliminary data.</text>
</comment>
<reference evidence="3 4" key="1">
    <citation type="submission" date="2018-04" db="EMBL/GenBank/DDBJ databases">
        <authorList>
            <person name="Go L.Y."/>
            <person name="Mitchell J.A."/>
        </authorList>
    </citation>
    <scope>NUCLEOTIDE SEQUENCE [LARGE SCALE GENOMIC DNA]</scope>
    <source>
        <strain evidence="3 4">TPD7010</strain>
    </source>
</reference>
<keyword evidence="1" id="KW-0472">Membrane</keyword>
<accession>A0A2T7WZA4</accession>
<keyword evidence="1" id="KW-0812">Transmembrane</keyword>
<dbReference type="InterPro" id="IPR050879">
    <property type="entry name" value="Acyltransferase_3"/>
</dbReference>
<dbReference type="GO" id="GO:0016020">
    <property type="term" value="C:membrane"/>
    <property type="evidence" value="ECO:0007669"/>
    <property type="project" value="TreeGrafter"/>
</dbReference>
<keyword evidence="3" id="KW-0808">Transferase</keyword>
<name>A0A2T7WZA4_MICTE</name>
<feature type="transmembrane region" description="Helical" evidence="1">
    <location>
        <begin position="274"/>
        <end position="301"/>
    </location>
</feature>
<dbReference type="PANTHER" id="PTHR23028">
    <property type="entry name" value="ACETYLTRANSFERASE"/>
    <property type="match status" value="1"/>
</dbReference>
<dbReference type="RefSeq" id="WP_116536203.1">
    <property type="nucleotide sequence ID" value="NZ_QDFT01000001.1"/>
</dbReference>
<feature type="domain" description="Acyltransferase 3" evidence="2">
    <location>
        <begin position="33"/>
        <end position="365"/>
    </location>
</feature>
<dbReference type="GO" id="GO:0000271">
    <property type="term" value="P:polysaccharide biosynthetic process"/>
    <property type="evidence" value="ECO:0007669"/>
    <property type="project" value="TreeGrafter"/>
</dbReference>
<evidence type="ECO:0000313" key="3">
    <source>
        <dbReference type="EMBL" id="PVE79755.1"/>
    </source>
</evidence>
<dbReference type="EMBL" id="QDFT01000001">
    <property type="protein sequence ID" value="PVE79755.1"/>
    <property type="molecule type" value="Genomic_DNA"/>
</dbReference>
<gene>
    <name evidence="3" type="ORF">DC432_00430</name>
</gene>
<dbReference type="PANTHER" id="PTHR23028:SF53">
    <property type="entry name" value="ACYL_TRANSF_3 DOMAIN-CONTAINING PROTEIN"/>
    <property type="match status" value="1"/>
</dbReference>
<dbReference type="Proteomes" id="UP000244649">
    <property type="component" value="Unassembled WGS sequence"/>
</dbReference>
<evidence type="ECO:0000256" key="1">
    <source>
        <dbReference type="SAM" id="Phobius"/>
    </source>
</evidence>
<dbReference type="Pfam" id="PF01757">
    <property type="entry name" value="Acyl_transf_3"/>
    <property type="match status" value="1"/>
</dbReference>
<dbReference type="GO" id="GO:0016747">
    <property type="term" value="F:acyltransferase activity, transferring groups other than amino-acyl groups"/>
    <property type="evidence" value="ECO:0007669"/>
    <property type="project" value="InterPro"/>
</dbReference>
<keyword evidence="3" id="KW-0012">Acyltransferase</keyword>
<feature type="transmembrane region" description="Helical" evidence="1">
    <location>
        <begin position="109"/>
        <end position="129"/>
    </location>
</feature>
<feature type="transmembrane region" description="Helical" evidence="1">
    <location>
        <begin position="236"/>
        <end position="262"/>
    </location>
</feature>
<feature type="transmembrane region" description="Helical" evidence="1">
    <location>
        <begin position="69"/>
        <end position="88"/>
    </location>
</feature>
<proteinExistence type="predicted"/>
<evidence type="ECO:0000313" key="4">
    <source>
        <dbReference type="Proteomes" id="UP000244649"/>
    </source>
</evidence>
<dbReference type="InterPro" id="IPR002656">
    <property type="entry name" value="Acyl_transf_3_dom"/>
</dbReference>
<dbReference type="AlphaFoldDB" id="A0A2T7WZA4"/>
<evidence type="ECO:0000259" key="2">
    <source>
        <dbReference type="Pfam" id="PF01757"/>
    </source>
</evidence>
<feature type="transmembrane region" description="Helical" evidence="1">
    <location>
        <begin position="211"/>
        <end position="230"/>
    </location>
</feature>
<feature type="transmembrane region" description="Helical" evidence="1">
    <location>
        <begin position="188"/>
        <end position="206"/>
    </location>
</feature>
<sequence length="410" mass="44134">MVSVSSTTDVPRSNLLRGSGVSLGEALDGHRNSLGVLRLILASLVIVDHAFPLGGFGEDPFWRYTNGQTSLGGLAVGGFFAVSGYLIVKSGVATDVVQFLWRRAIRIFPAFWGVLVFAAFVVGPSVWWAEGRPLGEYFTLGPGGPFGYVTANWTLSIGAYGIHDLFVETPYGQTVQASVLNGSLWTLAYEWGFYLLIAVLAVSAVLARARIVVPALTGAFLVAHVASVVAPDRMGAILPLLADPQVIFLGTAFLVGSTLGIYSERIAYDDRLGILAAVVLIATMFTGGFAVLGIPAGGYLVLYLAARLPRWLQWIGAKNDYSYGVYVYGFLVQQCLAYLGVFRAGYVLFTLAAVPITFFLAWLSWHVIEKRALALKNWGPGKGIAFWRSRWTSRSRSASTDASASPIGVE</sequence>
<protein>
    <submittedName>
        <fullName evidence="3">Acyltransferase</fullName>
    </submittedName>
</protein>
<organism evidence="3 4">
    <name type="scientific">Microbacterium testaceum</name>
    <name type="common">Aureobacterium testaceum</name>
    <name type="synonym">Brevibacterium testaceum</name>
    <dbReference type="NCBI Taxonomy" id="2033"/>
    <lineage>
        <taxon>Bacteria</taxon>
        <taxon>Bacillati</taxon>
        <taxon>Actinomycetota</taxon>
        <taxon>Actinomycetes</taxon>
        <taxon>Micrococcales</taxon>
        <taxon>Microbacteriaceae</taxon>
        <taxon>Microbacterium</taxon>
    </lineage>
</organism>
<keyword evidence="1" id="KW-1133">Transmembrane helix</keyword>